<reference evidence="2" key="1">
    <citation type="submission" date="2020-05" db="UniProtKB">
        <authorList>
            <consortium name="EnsemblMetazoa"/>
        </authorList>
    </citation>
    <scope>IDENTIFICATION</scope>
    <source>
        <strain evidence="2">BB02</strain>
    </source>
</reference>
<feature type="region of interest" description="Disordered" evidence="1">
    <location>
        <begin position="457"/>
        <end position="478"/>
    </location>
</feature>
<dbReference type="EnsemblMetazoa" id="BGLB022483-RA">
    <property type="protein sequence ID" value="BGLB022483-PA"/>
    <property type="gene ID" value="BGLB022483"/>
</dbReference>
<gene>
    <name evidence="2" type="primary">106066449</name>
</gene>
<dbReference type="KEGG" id="bgt:106066449"/>
<accession>A0A2C9KQW8</accession>
<name>A0A2C9KQW8_BIOGL</name>
<evidence type="ECO:0000313" key="3">
    <source>
        <dbReference type="Proteomes" id="UP000076420"/>
    </source>
</evidence>
<feature type="compositionally biased region" description="Basic and acidic residues" evidence="1">
    <location>
        <begin position="210"/>
        <end position="219"/>
    </location>
</feature>
<dbReference type="Proteomes" id="UP000076420">
    <property type="component" value="Unassembled WGS sequence"/>
</dbReference>
<evidence type="ECO:0000256" key="1">
    <source>
        <dbReference type="SAM" id="MobiDB-lite"/>
    </source>
</evidence>
<dbReference type="STRING" id="6526.A0A2C9KQW8"/>
<dbReference type="Pfam" id="PF15479">
    <property type="entry name" value="DUF4639"/>
    <property type="match status" value="1"/>
</dbReference>
<evidence type="ECO:0000313" key="2">
    <source>
        <dbReference type="EnsemblMetazoa" id="BGLB022483-PA"/>
    </source>
</evidence>
<feature type="region of interest" description="Disordered" evidence="1">
    <location>
        <begin position="1"/>
        <end position="34"/>
    </location>
</feature>
<dbReference type="VEuPathDB" id="VectorBase:BGLAX_027612"/>
<feature type="compositionally biased region" description="Basic and acidic residues" evidence="1">
    <location>
        <begin position="193"/>
        <end position="202"/>
    </location>
</feature>
<protein>
    <submittedName>
        <fullName evidence="2">Uncharacterized protein</fullName>
    </submittedName>
</protein>
<organism evidence="2 3">
    <name type="scientific">Biomphalaria glabrata</name>
    <name type="common">Bloodfluke planorb</name>
    <name type="synonym">Freshwater snail</name>
    <dbReference type="NCBI Taxonomy" id="6526"/>
    <lineage>
        <taxon>Eukaryota</taxon>
        <taxon>Metazoa</taxon>
        <taxon>Spiralia</taxon>
        <taxon>Lophotrochozoa</taxon>
        <taxon>Mollusca</taxon>
        <taxon>Gastropoda</taxon>
        <taxon>Heterobranchia</taxon>
        <taxon>Euthyneura</taxon>
        <taxon>Panpulmonata</taxon>
        <taxon>Hygrophila</taxon>
        <taxon>Lymnaeoidea</taxon>
        <taxon>Planorbidae</taxon>
        <taxon>Biomphalaria</taxon>
    </lineage>
</organism>
<feature type="region of interest" description="Disordered" evidence="1">
    <location>
        <begin position="191"/>
        <end position="223"/>
    </location>
</feature>
<sequence>MSRQATNRGRQAEKTTKPPTAVATPTSAHDIVPGKYNENDWNNMLEKDSGEEFCLDIVEELSEKVLSAIYDRYIENQLYPFTISQAKNALTEIIEWQFLSRDDGEKDTEMNLTWTQDEEPEPAVTDCWAQGSVPKNYIPPLTPLVGIPEEEPVVVEEMAKTSLRKFSNTPLSAKVVKEDVIELPDFVSDNEEEAIKQEESSKETSTAVTKETKAKETQAKPKFRPYRGKLKSAKVGQMTESLEETEMKLHFSEVNIEPEKHRVSVIMPTSCASLLKAQNGRPPGNKEVTFDEMGNVVAVVKLDPEKLPNHKITVKYHVVDPALESKLEAVKKASSKVKTHSFKTNIETKVSSKSKHRLAATITPLPPPLKTQANSITSVKSSAENLVPVIEEMELSRGVIVKEGGRVKKGPGLFYRKLDLLEEGQKGLKQLNLRIANPEFSVNDLLDRVTPILRPLGETPPLPPIVPQPPPQRTQYSV</sequence>
<dbReference type="AlphaFoldDB" id="A0A2C9KQW8"/>
<dbReference type="PANTHER" id="PTHR34438:SF1">
    <property type="entry name" value="CHROMOSOME 2 OPEN READING FRAME 81"/>
    <property type="match status" value="1"/>
</dbReference>
<dbReference type="VEuPathDB" id="VectorBase:BGLB022483"/>
<proteinExistence type="predicted"/>
<feature type="compositionally biased region" description="Pro residues" evidence="1">
    <location>
        <begin position="458"/>
        <end position="472"/>
    </location>
</feature>
<dbReference type="OrthoDB" id="193650at2759"/>
<feature type="compositionally biased region" description="Low complexity" evidence="1">
    <location>
        <begin position="17"/>
        <end position="26"/>
    </location>
</feature>
<dbReference type="PANTHER" id="PTHR34438">
    <property type="entry name" value="SI:DKEY-97L20.6"/>
    <property type="match status" value="1"/>
</dbReference>
<dbReference type="InterPro" id="IPR028042">
    <property type="entry name" value="DUF4639"/>
</dbReference>